<feature type="transmembrane region" description="Helical" evidence="1">
    <location>
        <begin position="394"/>
        <end position="412"/>
    </location>
</feature>
<keyword evidence="3" id="KW-1185">Reference proteome</keyword>
<keyword evidence="1" id="KW-0812">Transmembrane</keyword>
<accession>A0A7C9TR95</accession>
<gene>
    <name evidence="2" type="ORF">G3T37_05790</name>
</gene>
<organism evidence="2 3">
    <name type="scientific">Galbitalea soli</name>
    <dbReference type="NCBI Taxonomy" id="1268042"/>
    <lineage>
        <taxon>Bacteria</taxon>
        <taxon>Bacillati</taxon>
        <taxon>Actinomycetota</taxon>
        <taxon>Actinomycetes</taxon>
        <taxon>Micrococcales</taxon>
        <taxon>Microbacteriaceae</taxon>
        <taxon>Galbitalea</taxon>
    </lineage>
</organism>
<feature type="transmembrane region" description="Helical" evidence="1">
    <location>
        <begin position="181"/>
        <end position="202"/>
    </location>
</feature>
<feature type="transmembrane region" description="Helical" evidence="1">
    <location>
        <begin position="446"/>
        <end position="466"/>
    </location>
</feature>
<evidence type="ECO:0000313" key="3">
    <source>
        <dbReference type="Proteomes" id="UP000479756"/>
    </source>
</evidence>
<feature type="transmembrane region" description="Helical" evidence="1">
    <location>
        <begin position="231"/>
        <end position="255"/>
    </location>
</feature>
<dbReference type="RefSeq" id="WP_163472467.1">
    <property type="nucleotide sequence ID" value="NZ_JAAGWZ010000001.1"/>
</dbReference>
<sequence>MIRLLAGAADLLLRRVTGSPLRRTRRYSILVVAVLCGSGISLGSSVAATQHYGGHRGVDSYLLPPAMAIVLALAAGLLVILAEAVRDKSGRLEGALSALPLGRRHIAIVVWAPVVTLLAGVGMLMIPPAISALVALGQPLGSAIRGVVASLSFGIFLGGVSLAVSHFLLRSGRWNGVRYPVAMMLWIVLGVVDIGYSLGALADSDPSGVGLLVMPLLITELARGTSFSIPLTMLCVVLALGALALLATSLSGAGASGRAGRVRLRWRAGDQLSRVVAETLYYLREPTTAANVISAFLVGVSVAVVMWLLPPRLATQLLVPALYGIALFAAAPVRVLRGVFPRRHPPQQLIGMSARSWTRTQWSAALLLVALAAVPAIAAIVLPQPNRPESILTFVSAISLSTACALVAGWVAPVQLDNALGQVIATVLTSSVTALLLGMLRSSHAGAPLQALIGLAALLLSGALIHRTEARRWGDRVAPPPTHAHQRKSEL</sequence>
<feature type="transmembrane region" description="Helical" evidence="1">
    <location>
        <begin position="321"/>
        <end position="340"/>
    </location>
</feature>
<keyword evidence="1" id="KW-1133">Transmembrane helix</keyword>
<feature type="transmembrane region" description="Helical" evidence="1">
    <location>
        <begin position="146"/>
        <end position="169"/>
    </location>
</feature>
<feature type="transmembrane region" description="Helical" evidence="1">
    <location>
        <begin position="61"/>
        <end position="85"/>
    </location>
</feature>
<feature type="transmembrane region" description="Helical" evidence="1">
    <location>
        <begin position="27"/>
        <end position="49"/>
    </location>
</feature>
<feature type="transmembrane region" description="Helical" evidence="1">
    <location>
        <begin position="419"/>
        <end position="440"/>
    </location>
</feature>
<dbReference type="Proteomes" id="UP000479756">
    <property type="component" value="Unassembled WGS sequence"/>
</dbReference>
<dbReference type="AlphaFoldDB" id="A0A7C9TR95"/>
<keyword evidence="1" id="KW-0472">Membrane</keyword>
<evidence type="ECO:0000313" key="2">
    <source>
        <dbReference type="EMBL" id="NEM90863.1"/>
    </source>
</evidence>
<protein>
    <submittedName>
        <fullName evidence="2">Uncharacterized protein</fullName>
    </submittedName>
</protein>
<reference evidence="2 3" key="1">
    <citation type="journal article" date="2014" name="Int. J. Syst. Evol. Microbiol.">
        <title>Description of Galbitalea soli gen. nov., sp. nov., and Frondihabitans sucicola sp. nov.</title>
        <authorList>
            <person name="Kim S.J."/>
            <person name="Lim J.M."/>
            <person name="Ahn J.H."/>
            <person name="Weon H.Y."/>
            <person name="Hamada M."/>
            <person name="Suzuki K."/>
            <person name="Ahn T.Y."/>
            <person name="Kwon S.W."/>
        </authorList>
    </citation>
    <scope>NUCLEOTIDE SEQUENCE [LARGE SCALE GENOMIC DNA]</scope>
    <source>
        <strain evidence="2 3">NBRC 108727</strain>
    </source>
</reference>
<feature type="transmembrane region" description="Helical" evidence="1">
    <location>
        <begin position="289"/>
        <end position="309"/>
    </location>
</feature>
<name>A0A7C9TR95_9MICO</name>
<evidence type="ECO:0000256" key="1">
    <source>
        <dbReference type="SAM" id="Phobius"/>
    </source>
</evidence>
<proteinExistence type="predicted"/>
<feature type="transmembrane region" description="Helical" evidence="1">
    <location>
        <begin position="106"/>
        <end position="126"/>
    </location>
</feature>
<comment type="caution">
    <text evidence="2">The sequence shown here is derived from an EMBL/GenBank/DDBJ whole genome shotgun (WGS) entry which is preliminary data.</text>
</comment>
<feature type="transmembrane region" description="Helical" evidence="1">
    <location>
        <begin position="361"/>
        <end position="382"/>
    </location>
</feature>
<dbReference type="EMBL" id="JAAGWZ010000001">
    <property type="protein sequence ID" value="NEM90863.1"/>
    <property type="molecule type" value="Genomic_DNA"/>
</dbReference>